<proteinExistence type="predicted"/>
<gene>
    <name evidence="1" type="ORF">MM415A06738_0005</name>
</gene>
<dbReference type="EMBL" id="MT141617">
    <property type="protein sequence ID" value="QJA68437.1"/>
    <property type="molecule type" value="Genomic_DNA"/>
</dbReference>
<dbReference type="AlphaFoldDB" id="A0A6M3JHV1"/>
<evidence type="ECO:0000313" key="1">
    <source>
        <dbReference type="EMBL" id="QJA68437.1"/>
    </source>
</evidence>
<protein>
    <submittedName>
        <fullName evidence="1">Uncharacterized protein</fullName>
    </submittedName>
</protein>
<name>A0A6M3JHV1_9ZZZZ</name>
<reference evidence="1" key="1">
    <citation type="submission" date="2020-03" db="EMBL/GenBank/DDBJ databases">
        <title>The deep terrestrial virosphere.</title>
        <authorList>
            <person name="Holmfeldt K."/>
            <person name="Nilsson E."/>
            <person name="Simone D."/>
            <person name="Lopez-Fernandez M."/>
            <person name="Wu X."/>
            <person name="de Brujin I."/>
            <person name="Lundin D."/>
            <person name="Andersson A."/>
            <person name="Bertilsson S."/>
            <person name="Dopson M."/>
        </authorList>
    </citation>
    <scope>NUCLEOTIDE SEQUENCE</scope>
    <source>
        <strain evidence="1">MM415A06738</strain>
    </source>
</reference>
<accession>A0A6M3JHV1</accession>
<organism evidence="1">
    <name type="scientific">viral metagenome</name>
    <dbReference type="NCBI Taxonomy" id="1070528"/>
    <lineage>
        <taxon>unclassified sequences</taxon>
        <taxon>metagenomes</taxon>
        <taxon>organismal metagenomes</taxon>
    </lineage>
</organism>
<sequence length="73" mass="8666">MKKNKEGEMISYKDMTFCNYYPICKNGNSCERALTPQIRKDAEKWWGNEDAPICQFAELPDCFIRFFEMPSKK</sequence>